<accession>A0ABV6CA59</accession>
<comment type="caution">
    <text evidence="3">The sequence shown here is derived from an EMBL/GenBank/DDBJ whole genome shotgun (WGS) entry which is preliminary data.</text>
</comment>
<sequence>MDLIEDRNQAAIYFSAHPYPFNEIIKHIPNELNEIDFNYWLNVYPELNEGKTTDQDSIYHAEGNVWIHTQMVVEQMVESKDYKDASKEGKLILFLSALLHDIAKPKTTVIDEKTGRISHPNHSPMGAIMARQLLWFQGTPFAIREEIAQLIFNHQKPYYLLVQKNPEHLITKISYEVNFHFLLVLANADTKGRINPDIPITLKRLKKLRKLAIELQCIDKPRFTNCGVARRKYAYDKITPLTVEQNEPKGSHIHLLVGLPASGKNYWVEKNYPHQPVVSFDDALIELGLKYGEDHKAVAQHTFNKADYLLKSGTDFIWNATNLRKSARLKLLERCYKYDAKVTIVYIECEPILLGQRNNSRKDNTYVPLEAMQRKINYWEVPQVWEADEIKYVINQ</sequence>
<dbReference type="Gene3D" id="3.40.50.300">
    <property type="entry name" value="P-loop containing nucleotide triphosphate hydrolases"/>
    <property type="match status" value="1"/>
</dbReference>
<dbReference type="SUPFAM" id="SSF52540">
    <property type="entry name" value="P-loop containing nucleoside triphosphate hydrolases"/>
    <property type="match status" value="1"/>
</dbReference>
<evidence type="ECO:0000256" key="1">
    <source>
        <dbReference type="ARBA" id="ARBA00022741"/>
    </source>
</evidence>
<dbReference type="Gene3D" id="1.10.3090.10">
    <property type="entry name" value="cca-adding enzyme, domain 2"/>
    <property type="match status" value="1"/>
</dbReference>
<feature type="domain" description="HD" evidence="2">
    <location>
        <begin position="67"/>
        <end position="159"/>
    </location>
</feature>
<evidence type="ECO:0000259" key="2">
    <source>
        <dbReference type="Pfam" id="PF01966"/>
    </source>
</evidence>
<keyword evidence="4" id="KW-1185">Reference proteome</keyword>
<dbReference type="InterPro" id="IPR050124">
    <property type="entry name" value="tRNA_CCA-adding_enzyme"/>
</dbReference>
<reference evidence="3 4" key="1">
    <citation type="submission" date="2024-09" db="EMBL/GenBank/DDBJ databases">
        <authorList>
            <person name="Sun Q."/>
            <person name="Mori K."/>
        </authorList>
    </citation>
    <scope>NUCLEOTIDE SEQUENCE [LARGE SCALE GENOMIC DNA]</scope>
    <source>
        <strain evidence="3 4">CCM 8545</strain>
    </source>
</reference>
<gene>
    <name evidence="3" type="ORF">ACFFIT_05250</name>
</gene>
<dbReference type="PANTHER" id="PTHR47545:SF2">
    <property type="entry name" value="CC-ADDING TRNA NUCLEOTIDYLTRANSFERASE"/>
    <property type="match status" value="1"/>
</dbReference>
<dbReference type="SUPFAM" id="SSF109604">
    <property type="entry name" value="HD-domain/PDEase-like"/>
    <property type="match status" value="1"/>
</dbReference>
<dbReference type="PANTHER" id="PTHR47545">
    <property type="entry name" value="MULTIFUNCTIONAL CCA PROTEIN"/>
    <property type="match status" value="1"/>
</dbReference>
<organism evidence="3 4">
    <name type="scientific">Thorsellia kenyensis</name>
    <dbReference type="NCBI Taxonomy" id="1549888"/>
    <lineage>
        <taxon>Bacteria</taxon>
        <taxon>Pseudomonadati</taxon>
        <taxon>Pseudomonadota</taxon>
        <taxon>Gammaproteobacteria</taxon>
        <taxon>Enterobacterales</taxon>
        <taxon>Thorselliaceae</taxon>
        <taxon>Thorsellia</taxon>
    </lineage>
</organism>
<name>A0ABV6CA59_9GAMM</name>
<dbReference type="Pfam" id="PF13671">
    <property type="entry name" value="AAA_33"/>
    <property type="match status" value="1"/>
</dbReference>
<dbReference type="InterPro" id="IPR027417">
    <property type="entry name" value="P-loop_NTPase"/>
</dbReference>
<dbReference type="CDD" id="cd00077">
    <property type="entry name" value="HDc"/>
    <property type="match status" value="1"/>
</dbReference>
<dbReference type="InterPro" id="IPR003607">
    <property type="entry name" value="HD/PDEase_dom"/>
</dbReference>
<evidence type="ECO:0000313" key="3">
    <source>
        <dbReference type="EMBL" id="MFC0179502.1"/>
    </source>
</evidence>
<proteinExistence type="predicted"/>
<dbReference type="Pfam" id="PF01966">
    <property type="entry name" value="HD"/>
    <property type="match status" value="1"/>
</dbReference>
<protein>
    <submittedName>
        <fullName evidence="3">AAA family ATPase</fullName>
    </submittedName>
</protein>
<dbReference type="Proteomes" id="UP001589758">
    <property type="component" value="Unassembled WGS sequence"/>
</dbReference>
<dbReference type="InterPro" id="IPR006674">
    <property type="entry name" value="HD_domain"/>
</dbReference>
<evidence type="ECO:0000313" key="4">
    <source>
        <dbReference type="Proteomes" id="UP001589758"/>
    </source>
</evidence>
<dbReference type="RefSeq" id="WP_385876603.1">
    <property type="nucleotide sequence ID" value="NZ_JBHLXE010000052.1"/>
</dbReference>
<dbReference type="EMBL" id="JBHLXE010000052">
    <property type="protein sequence ID" value="MFC0179502.1"/>
    <property type="molecule type" value="Genomic_DNA"/>
</dbReference>
<keyword evidence="1" id="KW-0547">Nucleotide-binding</keyword>